<comment type="caution">
    <text evidence="1">The sequence shown here is derived from an EMBL/GenBank/DDBJ whole genome shotgun (WGS) entry which is preliminary data.</text>
</comment>
<dbReference type="RefSeq" id="WP_322608878.1">
    <property type="nucleotide sequence ID" value="NZ_JARVCO010000010.1"/>
</dbReference>
<dbReference type="Proteomes" id="UP001290861">
    <property type="component" value="Unassembled WGS sequence"/>
</dbReference>
<proteinExistence type="predicted"/>
<sequence>MKKNWIHTIGVSILLFVSGPSVFGVELDQYGGWTGIKGEKTGYFHVEKINGRDWFITPDGNVFFAVALSHLYSGESDVACQNVYGGDKDAWIKGSFEKARAMGFNCALGSVTSPERNLNGFVDIPKIEKFFQEQNFPYAVGVILLKHPWEFVEGENLPDIFEPSYAEMIEERAAAVCPKVKDDPLVMGYYYGFGAFNHSDYWINQYLSLPVGSAGRNAIVDLLSERYDDNAEKFNEVYGTSVEKISDFKTDAVLVYDKAYEKRNYEKVRKTLDPVKVDDFDAILDHMAITLYKIGYNAIRKWDTNHLIFGNFVKEFAISANTWKAAAPYVDMIAPQHVNKEIDAHEMAAAAGLPILMSDDYFGWHYPGGKGSKHAGLSSHDARGEVYKANLMRQCKDPLVLGVSYCACMYDQGGNTLKKNNQNGLHDINGNPREKLIRDITKINHEIYIHSSYPASPEELAALDKKLYDTWAEYLVGSTLWDHK</sequence>
<protein>
    <recommendedName>
        <fullName evidence="3">Glycoside hydrolase family 42 N-terminal domain-containing protein</fullName>
    </recommendedName>
</protein>
<evidence type="ECO:0000313" key="2">
    <source>
        <dbReference type="Proteomes" id="UP001290861"/>
    </source>
</evidence>
<dbReference type="Gene3D" id="3.20.20.80">
    <property type="entry name" value="Glycosidases"/>
    <property type="match status" value="1"/>
</dbReference>
<keyword evidence="2" id="KW-1185">Reference proteome</keyword>
<evidence type="ECO:0008006" key="3">
    <source>
        <dbReference type="Google" id="ProtNLM"/>
    </source>
</evidence>
<evidence type="ECO:0000313" key="1">
    <source>
        <dbReference type="EMBL" id="MDZ8119089.1"/>
    </source>
</evidence>
<organism evidence="1 2">
    <name type="scientific">Pontiella agarivorans</name>
    <dbReference type="NCBI Taxonomy" id="3038953"/>
    <lineage>
        <taxon>Bacteria</taxon>
        <taxon>Pseudomonadati</taxon>
        <taxon>Kiritimatiellota</taxon>
        <taxon>Kiritimatiellia</taxon>
        <taxon>Kiritimatiellales</taxon>
        <taxon>Pontiellaceae</taxon>
        <taxon>Pontiella</taxon>
    </lineage>
</organism>
<dbReference type="InterPro" id="IPR017853">
    <property type="entry name" value="GH"/>
</dbReference>
<name>A0ABU5MY26_9BACT</name>
<gene>
    <name evidence="1" type="ORF">P9H32_10680</name>
</gene>
<reference evidence="1 2" key="1">
    <citation type="journal article" date="2024" name="Appl. Environ. Microbiol.">
        <title>Pontiella agarivorans sp. nov., a novel marine anaerobic bacterium capable of degrading macroalgal polysaccharides and fixing nitrogen.</title>
        <authorList>
            <person name="Liu N."/>
            <person name="Kivenson V."/>
            <person name="Peng X."/>
            <person name="Cui Z."/>
            <person name="Lankiewicz T.S."/>
            <person name="Gosselin K.M."/>
            <person name="English C.J."/>
            <person name="Blair E.M."/>
            <person name="O'Malley M.A."/>
            <person name="Valentine D.L."/>
        </authorList>
    </citation>
    <scope>NUCLEOTIDE SEQUENCE [LARGE SCALE GENOMIC DNA]</scope>
    <source>
        <strain evidence="1 2">NLcol2</strain>
    </source>
</reference>
<dbReference type="EMBL" id="JARVCO010000010">
    <property type="protein sequence ID" value="MDZ8119089.1"/>
    <property type="molecule type" value="Genomic_DNA"/>
</dbReference>
<dbReference type="SUPFAM" id="SSF51445">
    <property type="entry name" value="(Trans)glycosidases"/>
    <property type="match status" value="1"/>
</dbReference>
<accession>A0ABU5MY26</accession>